<gene>
    <name evidence="1" type="ORF">BN9_059450</name>
</gene>
<proteinExistence type="predicted"/>
<name>A0A024GEA5_9STRA</name>
<accession>A0A024GEA5</accession>
<reference evidence="1 2" key="1">
    <citation type="submission" date="2012-05" db="EMBL/GenBank/DDBJ databases">
        <title>Recombination and specialization in a pathogen metapopulation.</title>
        <authorList>
            <person name="Gardiner A."/>
            <person name="Kemen E."/>
            <person name="Schultz-Larsen T."/>
            <person name="MacLean D."/>
            <person name="Van Oosterhout C."/>
            <person name="Jones J.D.G."/>
        </authorList>
    </citation>
    <scope>NUCLEOTIDE SEQUENCE [LARGE SCALE GENOMIC DNA]</scope>
    <source>
        <strain evidence="1 2">Ac Nc2</strain>
    </source>
</reference>
<dbReference type="EMBL" id="CAIX01000088">
    <property type="protein sequence ID" value="CCI45098.1"/>
    <property type="molecule type" value="Genomic_DNA"/>
</dbReference>
<sequence>MEHSQIAHSHPPSYLVNFECPLFDSLSTKHLSLDELRRMNNIAVQLIGIIAFMMINPSRQMGKHGRVQNRKHEQEILSTKNFQNLCNYVITWYKERSEQIELEYDLRTSDDPEYIKKKTKSLPENQQPQCEAILQKPILSSIYQSAAIKAHTWIEENLDKEGVTKENKWECITVLLLVLDSRDPVLHPPSTPASSSASSSTVKSELGENGIVVNWLYSRDLYTRQNYAKLQRNISLRGQAQLTTPQPSERTVIGLINDEKDTFKNWLINHCIQTYGPSATASKVTTPAT</sequence>
<keyword evidence="2" id="KW-1185">Reference proteome</keyword>
<dbReference type="Proteomes" id="UP000053237">
    <property type="component" value="Unassembled WGS sequence"/>
</dbReference>
<dbReference type="AlphaFoldDB" id="A0A024GEA5"/>
<evidence type="ECO:0000313" key="1">
    <source>
        <dbReference type="EMBL" id="CCI45098.1"/>
    </source>
</evidence>
<organism evidence="1 2">
    <name type="scientific">Albugo candida</name>
    <dbReference type="NCBI Taxonomy" id="65357"/>
    <lineage>
        <taxon>Eukaryota</taxon>
        <taxon>Sar</taxon>
        <taxon>Stramenopiles</taxon>
        <taxon>Oomycota</taxon>
        <taxon>Peronosporomycetes</taxon>
        <taxon>Albuginales</taxon>
        <taxon>Albuginaceae</taxon>
        <taxon>Albugo</taxon>
    </lineage>
</organism>
<evidence type="ECO:0000313" key="2">
    <source>
        <dbReference type="Proteomes" id="UP000053237"/>
    </source>
</evidence>
<dbReference type="InParanoid" id="A0A024GEA5"/>
<comment type="caution">
    <text evidence="1">The sequence shown here is derived from an EMBL/GenBank/DDBJ whole genome shotgun (WGS) entry which is preliminary data.</text>
</comment>
<protein>
    <submittedName>
        <fullName evidence="1">Uncharacterized protein</fullName>
    </submittedName>
</protein>